<evidence type="ECO:0000256" key="2">
    <source>
        <dbReference type="ARBA" id="ARBA00022670"/>
    </source>
</evidence>
<keyword evidence="5 7" id="KW-1015">Disulfide bond</keyword>
<dbReference type="PANTHER" id="PTHR47966">
    <property type="entry name" value="BETA-SITE APP-CLEAVING ENZYME, ISOFORM A-RELATED"/>
    <property type="match status" value="1"/>
</dbReference>
<keyword evidence="3 8" id="KW-0064">Aspartyl protease</keyword>
<dbReference type="FunFam" id="2.40.70.10:FF:000002">
    <property type="entry name" value="Vacuolar aspartic proteinase"/>
    <property type="match status" value="1"/>
</dbReference>
<dbReference type="OrthoDB" id="771136at2759"/>
<evidence type="ECO:0000256" key="1">
    <source>
        <dbReference type="ARBA" id="ARBA00007447"/>
    </source>
</evidence>
<dbReference type="Gene3D" id="2.40.70.10">
    <property type="entry name" value="Acid Proteases"/>
    <property type="match status" value="1"/>
</dbReference>
<reference evidence="12" key="2">
    <citation type="submission" date="2019-09" db="UniProtKB">
        <authorList>
            <consortium name="WormBaseParasite"/>
        </authorList>
    </citation>
    <scope>IDENTIFICATION</scope>
</reference>
<dbReference type="AlphaFoldDB" id="A0A183G8F2"/>
<evidence type="ECO:0000256" key="7">
    <source>
        <dbReference type="PIRSR" id="PIRSR601461-2"/>
    </source>
</evidence>
<dbReference type="InterPro" id="IPR021109">
    <property type="entry name" value="Peptidase_aspartic_dom_sf"/>
</dbReference>
<keyword evidence="2 8" id="KW-0645">Protease</keyword>
<dbReference type="GO" id="GO:0005764">
    <property type="term" value="C:lysosome"/>
    <property type="evidence" value="ECO:0007669"/>
    <property type="project" value="TreeGrafter"/>
</dbReference>
<accession>A0A183G8F2</accession>
<proteinExistence type="inferred from homology"/>
<name>A0A183G8F2_HELPZ</name>
<protein>
    <submittedName>
        <fullName evidence="12">Peptidase A1 domain-containing protein</fullName>
    </submittedName>
</protein>
<dbReference type="PROSITE" id="PS51767">
    <property type="entry name" value="PEPTIDASE_A1"/>
    <property type="match status" value="1"/>
</dbReference>
<dbReference type="EMBL" id="UZAH01030486">
    <property type="protein sequence ID" value="VDP10734.1"/>
    <property type="molecule type" value="Genomic_DNA"/>
</dbReference>
<feature type="disulfide bond" evidence="7">
    <location>
        <begin position="51"/>
        <end position="55"/>
    </location>
</feature>
<evidence type="ECO:0000313" key="12">
    <source>
        <dbReference type="WBParaSite" id="HPBE_0001814101-mRNA-1"/>
    </source>
</evidence>
<dbReference type="GO" id="GO:0006508">
    <property type="term" value="P:proteolysis"/>
    <property type="evidence" value="ECO:0007669"/>
    <property type="project" value="UniProtKB-KW"/>
</dbReference>
<keyword evidence="6" id="KW-0325">Glycoprotein</keyword>
<evidence type="ECO:0000256" key="8">
    <source>
        <dbReference type="RuleBase" id="RU000454"/>
    </source>
</evidence>
<accession>A0A3P8BXD0</accession>
<dbReference type="PROSITE" id="PS00141">
    <property type="entry name" value="ASP_PROTEASE"/>
    <property type="match status" value="1"/>
</dbReference>
<feature type="domain" description="Peptidase A1" evidence="9">
    <location>
        <begin position="1"/>
        <end position="172"/>
    </location>
</feature>
<comment type="similarity">
    <text evidence="1 8">Belongs to the peptidase A1 family.</text>
</comment>
<evidence type="ECO:0000259" key="9">
    <source>
        <dbReference type="PROSITE" id="PS51767"/>
    </source>
</evidence>
<dbReference type="InterPro" id="IPR001461">
    <property type="entry name" value="Aspartic_peptidase_A1"/>
</dbReference>
<keyword evidence="11" id="KW-1185">Reference proteome</keyword>
<organism evidence="11 12">
    <name type="scientific">Heligmosomoides polygyrus</name>
    <name type="common">Parasitic roundworm</name>
    <dbReference type="NCBI Taxonomy" id="6339"/>
    <lineage>
        <taxon>Eukaryota</taxon>
        <taxon>Metazoa</taxon>
        <taxon>Ecdysozoa</taxon>
        <taxon>Nematoda</taxon>
        <taxon>Chromadorea</taxon>
        <taxon>Rhabditida</taxon>
        <taxon>Rhabditina</taxon>
        <taxon>Rhabditomorpha</taxon>
        <taxon>Strongyloidea</taxon>
        <taxon>Heligmosomidae</taxon>
        <taxon>Heligmosomoides</taxon>
    </lineage>
</organism>
<dbReference type="PANTHER" id="PTHR47966:SF51">
    <property type="entry name" value="BETA-SITE APP-CLEAVING ENZYME, ISOFORM A-RELATED"/>
    <property type="match status" value="1"/>
</dbReference>
<evidence type="ECO:0000256" key="3">
    <source>
        <dbReference type="ARBA" id="ARBA00022750"/>
    </source>
</evidence>
<evidence type="ECO:0000256" key="6">
    <source>
        <dbReference type="ARBA" id="ARBA00023180"/>
    </source>
</evidence>
<dbReference type="Proteomes" id="UP000050761">
    <property type="component" value="Unassembled WGS sequence"/>
</dbReference>
<evidence type="ECO:0000256" key="5">
    <source>
        <dbReference type="ARBA" id="ARBA00023157"/>
    </source>
</evidence>
<sequence length="204" mass="22288">DPDSEIGGEITLGGKDTRRYVDPITWTPVTRRGYWQFKMDMVQGGSSAIACANGCQAIADTGTSLIAGPKAQVEAIQKFIGAEPLMKGEYMIPCEKVPTLPELSFVIEGKVFTLKGEDYVLSVKAGGKTICLSGFMGMDFPERIGELWILGDVFIGRYYTIFDVGQSQLGFAQAKAESGTPVPPAVRNLQYERYNTNSAEDDFF</sequence>
<dbReference type="InterPro" id="IPR001969">
    <property type="entry name" value="Aspartic_peptidase_AS"/>
</dbReference>
<evidence type="ECO:0000256" key="4">
    <source>
        <dbReference type="ARBA" id="ARBA00022801"/>
    </source>
</evidence>
<dbReference type="InterPro" id="IPR033121">
    <property type="entry name" value="PEPTIDASE_A1"/>
</dbReference>
<dbReference type="GO" id="GO:0004190">
    <property type="term" value="F:aspartic-type endopeptidase activity"/>
    <property type="evidence" value="ECO:0007669"/>
    <property type="project" value="UniProtKB-KW"/>
</dbReference>
<dbReference type="WBParaSite" id="HPBE_0001814101-mRNA-1">
    <property type="protein sequence ID" value="HPBE_0001814101-mRNA-1"/>
    <property type="gene ID" value="HPBE_0001814101"/>
</dbReference>
<feature type="disulfide bond" evidence="7">
    <location>
        <begin position="94"/>
        <end position="131"/>
    </location>
</feature>
<evidence type="ECO:0000313" key="11">
    <source>
        <dbReference type="Proteomes" id="UP000050761"/>
    </source>
</evidence>
<dbReference type="Pfam" id="PF00026">
    <property type="entry name" value="Asp"/>
    <property type="match status" value="1"/>
</dbReference>
<reference evidence="10 11" key="1">
    <citation type="submission" date="2018-11" db="EMBL/GenBank/DDBJ databases">
        <authorList>
            <consortium name="Pathogen Informatics"/>
        </authorList>
    </citation>
    <scope>NUCLEOTIDE SEQUENCE [LARGE SCALE GENOMIC DNA]</scope>
</reference>
<evidence type="ECO:0000313" key="10">
    <source>
        <dbReference type="EMBL" id="VDP10734.1"/>
    </source>
</evidence>
<gene>
    <name evidence="10" type="ORF">HPBE_LOCUS18140</name>
</gene>
<keyword evidence="4 8" id="KW-0378">Hydrolase</keyword>
<dbReference type="PRINTS" id="PR00792">
    <property type="entry name" value="PEPSIN"/>
</dbReference>
<dbReference type="SUPFAM" id="SSF50630">
    <property type="entry name" value="Acid proteases"/>
    <property type="match status" value="1"/>
</dbReference>